<dbReference type="PIRSF" id="PIRSF017126">
    <property type="entry name" value="Condensin_H"/>
    <property type="match status" value="1"/>
</dbReference>
<evidence type="ECO:0000256" key="6">
    <source>
        <dbReference type="ARBA" id="ARBA00022490"/>
    </source>
</evidence>
<dbReference type="Pfam" id="PF05786">
    <property type="entry name" value="Cnd2"/>
    <property type="match status" value="1"/>
</dbReference>
<feature type="region of interest" description="Disordered" evidence="12">
    <location>
        <begin position="307"/>
        <end position="327"/>
    </location>
</feature>
<evidence type="ECO:0000256" key="12">
    <source>
        <dbReference type="SAM" id="MobiDB-lite"/>
    </source>
</evidence>
<evidence type="ECO:0000256" key="1">
    <source>
        <dbReference type="ARBA" id="ARBA00004286"/>
    </source>
</evidence>
<dbReference type="OrthoDB" id="362021at2759"/>
<feature type="compositionally biased region" description="Basic and acidic residues" evidence="12">
    <location>
        <begin position="658"/>
        <end position="667"/>
    </location>
</feature>
<evidence type="ECO:0000313" key="14">
    <source>
        <dbReference type="Proteomes" id="UP000183365"/>
    </source>
</evidence>
<sequence>MAIDKTNKKGSSSNKKSYGVLKQQNVHKTTIRKVSARKASSTHKKRTVSNVEVRKNLLTDDIDGSVASSADSGFVRPIQQSLFETGNKATILANFEEWIKLATDNKINVKNSWNFALIDYFHDLTVLKENNGNINFQKASATLDGCVKIYASRIDSVVNEAGKLLSGIVTANDNNTRTSGLQSDSANADGNGTMSTNANTTGIPVQEGDVVIDPQTGLPISVVNDNQQTDVTAKRRVNNRVLETTLTKFDNIKLSSFEEEFSIDPLFKKALADFDEAGAKNLLLSILHIQRDARVVFDSAKEYVPETDMNKDVESDKDDDMEDNNESRSNVLKPAIKLVYKGLDTEEEQLKAIDDNLLELGLSLNILSSTNTQKKLCSSLGLIRDSIQDITKVKDLIDSIGQEGSLAGESTADHGALVNDNVSNFEQFELNEASLIDNNDVDVHDDALGFVDEFDNINTEEYEQKAEQVFADDIDKNVMAESDDSEENFDLDFEKNLFSEFDGVFNNKAWTGKDHWKVKNIKKTNVSISSPINEISEASSDGQSDMSKLSNKTKRVRNKKLRTPIDFSDWSVAEEDVLKQAEAIKLKNESSIDIPIKNRKDPYYNLLPTDYHVTLEKMTVLFTRPHQKGNFFRKPIKYRSKWKDNDEPNGTHAAVDQEIEKSHEHEGEEQYWADMYEDLEAPNDLEGDAEDNNPNDFNLSMNVDMNNGLDFNDALGNDDDMVQGLSLDERSSEQVDENGLALNAGFMLSSIDMENEKRNEATTLKTLLQMNATQKVMYSRVAKKVDIKKLKDNIWRCIENQLAKIDSSKNKQLQFSSIIKQLKTLYTFDTLKDLSTSFCFICLLHLANEHGFRIDKDEVNLKELTIVF</sequence>
<evidence type="ECO:0000256" key="3">
    <source>
        <dbReference type="ARBA" id="ARBA00009471"/>
    </source>
</evidence>
<gene>
    <name evidence="13" type="ORF">HGUI_01244</name>
</gene>
<dbReference type="GO" id="GO:0003682">
    <property type="term" value="F:chromatin binding"/>
    <property type="evidence" value="ECO:0007669"/>
    <property type="project" value="TreeGrafter"/>
</dbReference>
<dbReference type="InterPro" id="IPR022816">
    <property type="entry name" value="Condensin_barren_su2"/>
</dbReference>
<feature type="region of interest" description="Disordered" evidence="12">
    <location>
        <begin position="536"/>
        <end position="555"/>
    </location>
</feature>
<keyword evidence="14" id="KW-1185">Reference proteome</keyword>
<feature type="region of interest" description="Disordered" evidence="12">
    <location>
        <begin position="642"/>
        <end position="667"/>
    </location>
</feature>
<keyword evidence="7 11" id="KW-0132">Cell division</keyword>
<evidence type="ECO:0000256" key="8">
    <source>
        <dbReference type="ARBA" id="ARBA00022776"/>
    </source>
</evidence>
<dbReference type="GO" id="GO:0007076">
    <property type="term" value="P:mitotic chromosome condensation"/>
    <property type="evidence" value="ECO:0007669"/>
    <property type="project" value="InterPro"/>
</dbReference>
<feature type="compositionally biased region" description="Acidic residues" evidence="12">
    <location>
        <begin position="315"/>
        <end position="324"/>
    </location>
</feature>
<protein>
    <recommendedName>
        <fullName evidence="4 11">Condensin complex subunit 2</fullName>
    </recommendedName>
</protein>
<keyword evidence="9 11" id="KW-0226">DNA condensation</keyword>
<keyword evidence="10 11" id="KW-0131">Cell cycle</keyword>
<dbReference type="GO" id="GO:0005737">
    <property type="term" value="C:cytoplasm"/>
    <property type="evidence" value="ECO:0007669"/>
    <property type="project" value="UniProtKB-SubCell"/>
</dbReference>
<evidence type="ECO:0000256" key="11">
    <source>
        <dbReference type="PIRNR" id="PIRNR017126"/>
    </source>
</evidence>
<dbReference type="GO" id="GO:0000796">
    <property type="term" value="C:condensin complex"/>
    <property type="evidence" value="ECO:0007669"/>
    <property type="project" value="InterPro"/>
</dbReference>
<dbReference type="AlphaFoldDB" id="A0A1L0AZT1"/>
<evidence type="ECO:0000256" key="9">
    <source>
        <dbReference type="ARBA" id="ARBA00023067"/>
    </source>
</evidence>
<name>A0A1L0AZT1_9ASCO</name>
<feature type="region of interest" description="Disordered" evidence="12">
    <location>
        <begin position="176"/>
        <end position="203"/>
    </location>
</feature>
<comment type="subcellular location">
    <subcellularLocation>
        <location evidence="1">Chromosome</location>
    </subcellularLocation>
    <subcellularLocation>
        <location evidence="2">Cytoplasm</location>
    </subcellularLocation>
</comment>
<evidence type="ECO:0000256" key="2">
    <source>
        <dbReference type="ARBA" id="ARBA00004496"/>
    </source>
</evidence>
<evidence type="ECO:0000256" key="7">
    <source>
        <dbReference type="ARBA" id="ARBA00022618"/>
    </source>
</evidence>
<feature type="compositionally biased region" description="Polar residues" evidence="12">
    <location>
        <begin position="536"/>
        <end position="550"/>
    </location>
</feature>
<evidence type="ECO:0000256" key="5">
    <source>
        <dbReference type="ARBA" id="ARBA00022454"/>
    </source>
</evidence>
<comment type="similarity">
    <text evidence="3 11">Belongs to the CND2 (condensin subunit 2) family.</text>
</comment>
<feature type="region of interest" description="Disordered" evidence="12">
    <location>
        <begin position="1"/>
        <end position="27"/>
    </location>
</feature>
<dbReference type="Proteomes" id="UP000183365">
    <property type="component" value="Unassembled WGS sequence"/>
</dbReference>
<dbReference type="PANTHER" id="PTHR13108">
    <property type="entry name" value="CONDENSIN COMPLEX SUBUNIT 2"/>
    <property type="match status" value="1"/>
</dbReference>
<reference evidence="14" key="1">
    <citation type="submission" date="2016-11" db="EMBL/GenBank/DDBJ databases">
        <authorList>
            <person name="Guldener U."/>
        </authorList>
    </citation>
    <scope>NUCLEOTIDE SEQUENCE [LARGE SCALE GENOMIC DNA]</scope>
</reference>
<dbReference type="PANTHER" id="PTHR13108:SF9">
    <property type="entry name" value="CONDENSIN COMPLEX SUBUNIT 2"/>
    <property type="match status" value="1"/>
</dbReference>
<organism evidence="13 14">
    <name type="scientific">Hanseniaspora guilliermondii</name>
    <dbReference type="NCBI Taxonomy" id="56406"/>
    <lineage>
        <taxon>Eukaryota</taxon>
        <taxon>Fungi</taxon>
        <taxon>Dikarya</taxon>
        <taxon>Ascomycota</taxon>
        <taxon>Saccharomycotina</taxon>
        <taxon>Saccharomycetes</taxon>
        <taxon>Saccharomycodales</taxon>
        <taxon>Saccharomycodaceae</taxon>
        <taxon>Hanseniaspora</taxon>
    </lineage>
</organism>
<keyword evidence="8 11" id="KW-0498">Mitosis</keyword>
<dbReference type="VEuPathDB" id="FungiDB:HGUI_01244"/>
<comment type="function">
    <text evidence="11">Regulatory subunit of the condensin complex, a complex required for conversion of interphase chromatin into mitotic-like condense chromosomes.</text>
</comment>
<dbReference type="GO" id="GO:0051301">
    <property type="term" value="P:cell division"/>
    <property type="evidence" value="ECO:0007669"/>
    <property type="project" value="UniProtKB-KW"/>
</dbReference>
<dbReference type="EMBL" id="FQNF01000016">
    <property type="protein sequence ID" value="SGZ39044.1"/>
    <property type="molecule type" value="Genomic_DNA"/>
</dbReference>
<accession>A0A1L0AZT1</accession>
<evidence type="ECO:0000256" key="4">
    <source>
        <dbReference type="ARBA" id="ARBA00016065"/>
    </source>
</evidence>
<keyword evidence="5" id="KW-0158">Chromosome</keyword>
<keyword evidence="6" id="KW-0963">Cytoplasm</keyword>
<proteinExistence type="inferred from homology"/>
<evidence type="ECO:0000313" key="13">
    <source>
        <dbReference type="EMBL" id="SGZ39044.1"/>
    </source>
</evidence>
<evidence type="ECO:0000256" key="10">
    <source>
        <dbReference type="ARBA" id="ARBA00023306"/>
    </source>
</evidence>